<dbReference type="GO" id="GO:0010020">
    <property type="term" value="P:chloroplast fission"/>
    <property type="evidence" value="ECO:0007669"/>
    <property type="project" value="TreeGrafter"/>
</dbReference>
<protein>
    <submittedName>
        <fullName evidence="2">Uncharacterized protein</fullName>
    </submittedName>
</protein>
<dbReference type="PANTHER" id="PTHR33219">
    <property type="entry name" value="YLMG HOMOLOG PROTEIN 2, CHLOROPLASTIC"/>
    <property type="match status" value="1"/>
</dbReference>
<name>A0A7J7NL44_9MAGN</name>
<evidence type="ECO:0000313" key="3">
    <source>
        <dbReference type="Proteomes" id="UP000541444"/>
    </source>
</evidence>
<evidence type="ECO:0000256" key="1">
    <source>
        <dbReference type="SAM" id="Phobius"/>
    </source>
</evidence>
<keyword evidence="1" id="KW-1133">Transmembrane helix</keyword>
<reference evidence="2 3" key="1">
    <citation type="journal article" date="2020" name="IScience">
        <title>Genome Sequencing of the Endangered Kingdonia uniflora (Circaeasteraceae, Ranunculales) Reveals Potential Mechanisms of Evolutionary Specialization.</title>
        <authorList>
            <person name="Sun Y."/>
            <person name="Deng T."/>
            <person name="Zhang A."/>
            <person name="Moore M.J."/>
            <person name="Landis J.B."/>
            <person name="Lin N."/>
            <person name="Zhang H."/>
            <person name="Zhang X."/>
            <person name="Huang J."/>
            <person name="Zhang X."/>
            <person name="Sun H."/>
            <person name="Wang H."/>
        </authorList>
    </citation>
    <scope>NUCLEOTIDE SEQUENCE [LARGE SCALE GENOMIC DNA]</scope>
    <source>
        <strain evidence="2">TB1705</strain>
        <tissue evidence="2">Leaf</tissue>
    </source>
</reference>
<comment type="caution">
    <text evidence="2">The sequence shown here is derived from an EMBL/GenBank/DDBJ whole genome shotgun (WGS) entry which is preliminary data.</text>
</comment>
<dbReference type="PANTHER" id="PTHR33219:SF14">
    <property type="entry name" value="PROTEIN COFACTOR ASSEMBLY OF COMPLEX C SUBUNIT B CCB3, CHLOROPLASTIC-RELATED"/>
    <property type="match status" value="1"/>
</dbReference>
<keyword evidence="1" id="KW-0812">Transmembrane</keyword>
<dbReference type="Pfam" id="PF02325">
    <property type="entry name" value="CCB3_YggT"/>
    <property type="match status" value="1"/>
</dbReference>
<evidence type="ECO:0000313" key="2">
    <source>
        <dbReference type="EMBL" id="KAF6167740.1"/>
    </source>
</evidence>
<feature type="transmembrane region" description="Helical" evidence="1">
    <location>
        <begin position="346"/>
        <end position="365"/>
    </location>
</feature>
<dbReference type="OrthoDB" id="40021at2759"/>
<gene>
    <name evidence="2" type="ORF">GIB67_017235</name>
</gene>
<keyword evidence="3" id="KW-1185">Reference proteome</keyword>
<feature type="transmembrane region" description="Helical" evidence="1">
    <location>
        <begin position="371"/>
        <end position="397"/>
    </location>
</feature>
<dbReference type="InterPro" id="IPR003425">
    <property type="entry name" value="CCB3/YggT"/>
</dbReference>
<sequence length="454" mass="51048">MGDPVNIDIQRFRKDIMRFQYEQDNAEGFSDYYETPALIKKCGLDLQPLYEFITYPVKKHDVGDGDGLTAYVCVEDPKVEAMIDSDIRNLMHKRSKAIIDGDIEKEKELRKKIGDFGYRFLPKSSVVMDFSCGKRFRIRLWKFVGKYFQTYFCFIKFEAILISPFITFGSTGRMLLCVQDRSVSDNHNHSSLLRQFSHGHNQKIEDGGSGSGTRISHFLPASRRIVQFSNGKAMEWIKTIKLGLQILSLRQTIADMYQLIYLAHGCYHVSFVDAGPGSDARIAYINDVFDLFHAGHVEKIVGPARSLKAKRLSPLKNSRKQNVPAIKKDLSYAGLMRTQKTERKEIPSLFWSSCLIGYFLVMSYSTLCDPYLNIFCGLIPPLGGALDLSPILAFLVLNAFTSAASALPVELPPTGAVSRIPSSSQSEILNLTTTQEKWMRRVSGIGSKKSGGLN</sequence>
<dbReference type="EMBL" id="JACGCM010000719">
    <property type="protein sequence ID" value="KAF6167740.1"/>
    <property type="molecule type" value="Genomic_DNA"/>
</dbReference>
<dbReference type="GO" id="GO:0016020">
    <property type="term" value="C:membrane"/>
    <property type="evidence" value="ECO:0007669"/>
    <property type="project" value="InterPro"/>
</dbReference>
<keyword evidence="1" id="KW-0472">Membrane</keyword>
<organism evidence="2 3">
    <name type="scientific">Kingdonia uniflora</name>
    <dbReference type="NCBI Taxonomy" id="39325"/>
    <lineage>
        <taxon>Eukaryota</taxon>
        <taxon>Viridiplantae</taxon>
        <taxon>Streptophyta</taxon>
        <taxon>Embryophyta</taxon>
        <taxon>Tracheophyta</taxon>
        <taxon>Spermatophyta</taxon>
        <taxon>Magnoliopsida</taxon>
        <taxon>Ranunculales</taxon>
        <taxon>Circaeasteraceae</taxon>
        <taxon>Kingdonia</taxon>
    </lineage>
</organism>
<dbReference type="Proteomes" id="UP000541444">
    <property type="component" value="Unassembled WGS sequence"/>
</dbReference>
<accession>A0A7J7NL44</accession>
<proteinExistence type="predicted"/>
<dbReference type="AlphaFoldDB" id="A0A7J7NL44"/>